<feature type="region of interest" description="Disordered" evidence="1">
    <location>
        <begin position="149"/>
        <end position="198"/>
    </location>
</feature>
<protein>
    <submittedName>
        <fullName evidence="2">Uncharacterized protein</fullName>
    </submittedName>
</protein>
<feature type="compositionally biased region" description="Basic and acidic residues" evidence="1">
    <location>
        <begin position="94"/>
        <end position="117"/>
    </location>
</feature>
<feature type="compositionally biased region" description="Low complexity" evidence="1">
    <location>
        <begin position="51"/>
        <end position="66"/>
    </location>
</feature>
<evidence type="ECO:0000313" key="2">
    <source>
        <dbReference type="EMBL" id="EIW81592.1"/>
    </source>
</evidence>
<dbReference type="GeneID" id="19210426"/>
<proteinExistence type="predicted"/>
<dbReference type="RefSeq" id="XP_007768900.1">
    <property type="nucleotide sequence ID" value="XM_007770710.1"/>
</dbReference>
<feature type="region of interest" description="Disordered" evidence="1">
    <location>
        <begin position="86"/>
        <end position="117"/>
    </location>
</feature>
<gene>
    <name evidence="2" type="ORF">CONPUDRAFT_82459</name>
</gene>
<dbReference type="Proteomes" id="UP000053558">
    <property type="component" value="Unassembled WGS sequence"/>
</dbReference>
<reference evidence="3" key="1">
    <citation type="journal article" date="2012" name="Science">
        <title>The Paleozoic origin of enzymatic lignin decomposition reconstructed from 31 fungal genomes.</title>
        <authorList>
            <person name="Floudas D."/>
            <person name="Binder M."/>
            <person name="Riley R."/>
            <person name="Barry K."/>
            <person name="Blanchette R.A."/>
            <person name="Henrissat B."/>
            <person name="Martinez A.T."/>
            <person name="Otillar R."/>
            <person name="Spatafora J.W."/>
            <person name="Yadav J.S."/>
            <person name="Aerts A."/>
            <person name="Benoit I."/>
            <person name="Boyd A."/>
            <person name="Carlson A."/>
            <person name="Copeland A."/>
            <person name="Coutinho P.M."/>
            <person name="de Vries R.P."/>
            <person name="Ferreira P."/>
            <person name="Findley K."/>
            <person name="Foster B."/>
            <person name="Gaskell J."/>
            <person name="Glotzer D."/>
            <person name="Gorecki P."/>
            <person name="Heitman J."/>
            <person name="Hesse C."/>
            <person name="Hori C."/>
            <person name="Igarashi K."/>
            <person name="Jurgens J.A."/>
            <person name="Kallen N."/>
            <person name="Kersten P."/>
            <person name="Kohler A."/>
            <person name="Kuees U."/>
            <person name="Kumar T.K.A."/>
            <person name="Kuo A."/>
            <person name="LaButti K."/>
            <person name="Larrondo L.F."/>
            <person name="Lindquist E."/>
            <person name="Ling A."/>
            <person name="Lombard V."/>
            <person name="Lucas S."/>
            <person name="Lundell T."/>
            <person name="Martin R."/>
            <person name="McLaughlin D.J."/>
            <person name="Morgenstern I."/>
            <person name="Morin E."/>
            <person name="Murat C."/>
            <person name="Nagy L.G."/>
            <person name="Nolan M."/>
            <person name="Ohm R.A."/>
            <person name="Patyshakuliyeva A."/>
            <person name="Rokas A."/>
            <person name="Ruiz-Duenas F.J."/>
            <person name="Sabat G."/>
            <person name="Salamov A."/>
            <person name="Samejima M."/>
            <person name="Schmutz J."/>
            <person name="Slot J.C."/>
            <person name="St John F."/>
            <person name="Stenlid J."/>
            <person name="Sun H."/>
            <person name="Sun S."/>
            <person name="Syed K."/>
            <person name="Tsang A."/>
            <person name="Wiebenga A."/>
            <person name="Young D."/>
            <person name="Pisabarro A."/>
            <person name="Eastwood D.C."/>
            <person name="Martin F."/>
            <person name="Cullen D."/>
            <person name="Grigoriev I.V."/>
            <person name="Hibbett D.S."/>
        </authorList>
    </citation>
    <scope>NUCLEOTIDE SEQUENCE [LARGE SCALE GENOMIC DNA]</scope>
    <source>
        <strain evidence="3">RWD-64-598 SS2</strain>
    </source>
</reference>
<keyword evidence="3" id="KW-1185">Reference proteome</keyword>
<sequence>MSSRSPSPSSTIARAPTEADAYSIAESTAALIPAGSKYDETAKTTATANATATAAVSSSTTRRQAAPTQEKDWSAALATLSGTYGYGGHIAPPVEKKEPKIRGDGKAKAEHASKGLRERIVRKLKGATSAPVTPSPSVLSFASLASTASAGVAANEKKGKGKEKGNKGVAEDPETQGGVGGATVKEDAGGSGSRRSDL</sequence>
<dbReference type="AlphaFoldDB" id="A0A5M3MQY9"/>
<comment type="caution">
    <text evidence="2">The sequence shown here is derived from an EMBL/GenBank/DDBJ whole genome shotgun (WGS) entry which is preliminary data.</text>
</comment>
<dbReference type="KEGG" id="cput:CONPUDRAFT_82459"/>
<organism evidence="2 3">
    <name type="scientific">Coniophora puteana (strain RWD-64-598)</name>
    <name type="common">Brown rot fungus</name>
    <dbReference type="NCBI Taxonomy" id="741705"/>
    <lineage>
        <taxon>Eukaryota</taxon>
        <taxon>Fungi</taxon>
        <taxon>Dikarya</taxon>
        <taxon>Basidiomycota</taxon>
        <taxon>Agaricomycotina</taxon>
        <taxon>Agaricomycetes</taxon>
        <taxon>Agaricomycetidae</taxon>
        <taxon>Boletales</taxon>
        <taxon>Coniophorineae</taxon>
        <taxon>Coniophoraceae</taxon>
        <taxon>Coniophora</taxon>
    </lineage>
</organism>
<accession>A0A5M3MQY9</accession>
<feature type="compositionally biased region" description="Basic and acidic residues" evidence="1">
    <location>
        <begin position="155"/>
        <end position="170"/>
    </location>
</feature>
<evidence type="ECO:0000313" key="3">
    <source>
        <dbReference type="Proteomes" id="UP000053558"/>
    </source>
</evidence>
<feature type="compositionally biased region" description="Basic and acidic residues" evidence="1">
    <location>
        <begin position="184"/>
        <end position="198"/>
    </location>
</feature>
<evidence type="ECO:0000256" key="1">
    <source>
        <dbReference type="SAM" id="MobiDB-lite"/>
    </source>
</evidence>
<name>A0A5M3MQY9_CONPW</name>
<feature type="region of interest" description="Disordered" evidence="1">
    <location>
        <begin position="51"/>
        <end position="71"/>
    </location>
</feature>
<dbReference type="EMBL" id="JH711578">
    <property type="protein sequence ID" value="EIW81592.1"/>
    <property type="molecule type" value="Genomic_DNA"/>
</dbReference>